<keyword evidence="2" id="KW-1185">Reference proteome</keyword>
<evidence type="ECO:0000313" key="1">
    <source>
        <dbReference type="EMBL" id="TNN58846.1"/>
    </source>
</evidence>
<accession>A0A4Z2GZ94</accession>
<comment type="caution">
    <text evidence="1">The sequence shown here is derived from an EMBL/GenBank/DDBJ whole genome shotgun (WGS) entry which is preliminary data.</text>
</comment>
<evidence type="ECO:0000313" key="2">
    <source>
        <dbReference type="Proteomes" id="UP000314294"/>
    </source>
</evidence>
<proteinExistence type="predicted"/>
<gene>
    <name evidence="1" type="ORF">EYF80_030919</name>
</gene>
<dbReference type="AlphaFoldDB" id="A0A4Z2GZ94"/>
<organism evidence="1 2">
    <name type="scientific">Liparis tanakae</name>
    <name type="common">Tanaka's snailfish</name>
    <dbReference type="NCBI Taxonomy" id="230148"/>
    <lineage>
        <taxon>Eukaryota</taxon>
        <taxon>Metazoa</taxon>
        <taxon>Chordata</taxon>
        <taxon>Craniata</taxon>
        <taxon>Vertebrata</taxon>
        <taxon>Euteleostomi</taxon>
        <taxon>Actinopterygii</taxon>
        <taxon>Neopterygii</taxon>
        <taxon>Teleostei</taxon>
        <taxon>Neoteleostei</taxon>
        <taxon>Acanthomorphata</taxon>
        <taxon>Eupercaria</taxon>
        <taxon>Perciformes</taxon>
        <taxon>Cottioidei</taxon>
        <taxon>Cottales</taxon>
        <taxon>Liparidae</taxon>
        <taxon>Liparis</taxon>
    </lineage>
</organism>
<reference evidence="1 2" key="1">
    <citation type="submission" date="2019-03" db="EMBL/GenBank/DDBJ databases">
        <title>First draft genome of Liparis tanakae, snailfish: a comprehensive survey of snailfish specific genes.</title>
        <authorList>
            <person name="Kim W."/>
            <person name="Song I."/>
            <person name="Jeong J.-H."/>
            <person name="Kim D."/>
            <person name="Kim S."/>
            <person name="Ryu S."/>
            <person name="Song J.Y."/>
            <person name="Lee S.K."/>
        </authorList>
    </citation>
    <scope>NUCLEOTIDE SEQUENCE [LARGE SCALE GENOMIC DNA]</scope>
    <source>
        <tissue evidence="1">Muscle</tissue>
    </source>
</reference>
<protein>
    <submittedName>
        <fullName evidence="1">Uncharacterized protein</fullName>
    </submittedName>
</protein>
<name>A0A4Z2GZ94_9TELE</name>
<dbReference type="EMBL" id="SRLO01000369">
    <property type="protein sequence ID" value="TNN58846.1"/>
    <property type="molecule type" value="Genomic_DNA"/>
</dbReference>
<dbReference type="Proteomes" id="UP000314294">
    <property type="component" value="Unassembled WGS sequence"/>
</dbReference>
<sequence>MVAQKAAYNHTKARHRKAWWRFSHVPESEEKDDIAQCDACQTKRNCIKEKMQYKPIEINEDHVIALTLNEDICSQTKDLTEVYTKVEANIADGQE</sequence>